<comment type="function">
    <text evidence="4">Component of the eIF2 complex that functions in the early steps of protein synthesis by forming a ternary complex with GTP and initiator tRNA. This complex binds to a 40S ribosomal subunit, followed by mRNA binding to form a 43S pre-initiation complex (43S PIC). Junction of the 60S ribosomal subunit to form the 80S initiation complex is preceded by hydrolysis of the GTP bound to eIF2 and release of an eIF2-GDP binary complex. In order for eIF2 to recycle and catalyze another round of initiation, the GDP bound to eIF2 must exchange with GTP by way of a reaction catalyzed by eIF2B.</text>
</comment>
<reference evidence="9 10" key="1">
    <citation type="journal article" date="2018" name="Mol. Plant">
        <title>The genome of Artemisia annua provides insight into the evolution of Asteraceae family and artemisinin biosynthesis.</title>
        <authorList>
            <person name="Shen Q."/>
            <person name="Zhang L."/>
            <person name="Liao Z."/>
            <person name="Wang S."/>
            <person name="Yan T."/>
            <person name="Shi P."/>
            <person name="Liu M."/>
            <person name="Fu X."/>
            <person name="Pan Q."/>
            <person name="Wang Y."/>
            <person name="Lv Z."/>
            <person name="Lu X."/>
            <person name="Zhang F."/>
            <person name="Jiang W."/>
            <person name="Ma Y."/>
            <person name="Chen M."/>
            <person name="Hao X."/>
            <person name="Li L."/>
            <person name="Tang Y."/>
            <person name="Lv G."/>
            <person name="Zhou Y."/>
            <person name="Sun X."/>
            <person name="Brodelius P.E."/>
            <person name="Rose J.K.C."/>
            <person name="Tang K."/>
        </authorList>
    </citation>
    <scope>NUCLEOTIDE SEQUENCE [LARGE SCALE GENOMIC DNA]</scope>
    <source>
        <strain evidence="10">cv. Huhao1</strain>
        <tissue evidence="9">Leaf</tissue>
    </source>
</reference>
<dbReference type="GO" id="GO:0003743">
    <property type="term" value="F:translation initiation factor activity"/>
    <property type="evidence" value="ECO:0007669"/>
    <property type="project" value="UniProtKB-KW"/>
</dbReference>
<evidence type="ECO:0000313" key="9">
    <source>
        <dbReference type="EMBL" id="PWA46692.1"/>
    </source>
</evidence>
<evidence type="ECO:0000256" key="3">
    <source>
        <dbReference type="ARBA" id="ARBA00022917"/>
    </source>
</evidence>
<comment type="similarity">
    <text evidence="1">Belongs to the eIF-2-beta/eIF-5 family.</text>
</comment>
<dbReference type="GO" id="GO:0005850">
    <property type="term" value="C:eukaryotic translation initiation factor 2 complex"/>
    <property type="evidence" value="ECO:0007669"/>
    <property type="project" value="TreeGrafter"/>
</dbReference>
<comment type="subunit">
    <text evidence="5">Eukaryotic translation initiation factor 2 eIF2 is a heterotrimeric complex composed of an alpha, a beta and a gamma subunit.</text>
</comment>
<dbReference type="InterPro" id="IPR002735">
    <property type="entry name" value="Transl_init_fac_IF2/IF5_dom"/>
</dbReference>
<evidence type="ECO:0000256" key="4">
    <source>
        <dbReference type="ARBA" id="ARBA00054872"/>
    </source>
</evidence>
<dbReference type="Proteomes" id="UP000245207">
    <property type="component" value="Unassembled WGS sequence"/>
</dbReference>
<proteinExistence type="inferred from homology"/>
<protein>
    <recommendedName>
        <fullName evidence="6">Eukaryotic translation initiation factor 2 subunit beta</fullName>
    </recommendedName>
</protein>
<dbReference type="FunFam" id="3.30.30.170:FF:000001">
    <property type="entry name" value="Eukaryotic translation initiation factor 2 subunit"/>
    <property type="match status" value="1"/>
</dbReference>
<dbReference type="PANTHER" id="PTHR23001:SF3">
    <property type="entry name" value="EUKARYOTIC TRANSLATION INITIATION FACTOR 2 SUBUNIT 2"/>
    <property type="match status" value="1"/>
</dbReference>
<organism evidence="9 10">
    <name type="scientific">Artemisia annua</name>
    <name type="common">Sweet wormwood</name>
    <dbReference type="NCBI Taxonomy" id="35608"/>
    <lineage>
        <taxon>Eukaryota</taxon>
        <taxon>Viridiplantae</taxon>
        <taxon>Streptophyta</taxon>
        <taxon>Embryophyta</taxon>
        <taxon>Tracheophyta</taxon>
        <taxon>Spermatophyta</taxon>
        <taxon>Magnoliopsida</taxon>
        <taxon>eudicotyledons</taxon>
        <taxon>Gunneridae</taxon>
        <taxon>Pentapetalae</taxon>
        <taxon>asterids</taxon>
        <taxon>campanulids</taxon>
        <taxon>Asterales</taxon>
        <taxon>Asteraceae</taxon>
        <taxon>Asteroideae</taxon>
        <taxon>Anthemideae</taxon>
        <taxon>Artemisiinae</taxon>
        <taxon>Artemisia</taxon>
    </lineage>
</organism>
<dbReference type="STRING" id="35608.A0A2U1LCG2"/>
<feature type="compositionally biased region" description="Basic and acidic residues" evidence="7">
    <location>
        <begin position="41"/>
        <end position="58"/>
    </location>
</feature>
<accession>A0A2U1LCG2</accession>
<evidence type="ECO:0000256" key="6">
    <source>
        <dbReference type="ARBA" id="ARBA00073542"/>
    </source>
</evidence>
<evidence type="ECO:0000313" key="10">
    <source>
        <dbReference type="Proteomes" id="UP000245207"/>
    </source>
</evidence>
<dbReference type="PANTHER" id="PTHR23001">
    <property type="entry name" value="EUKARYOTIC TRANSLATION INITIATION FACTOR"/>
    <property type="match status" value="1"/>
</dbReference>
<keyword evidence="2" id="KW-0396">Initiation factor</keyword>
<keyword evidence="3" id="KW-0648">Protein biosynthesis</keyword>
<keyword evidence="10" id="KW-1185">Reference proteome</keyword>
<dbReference type="InterPro" id="IPR045196">
    <property type="entry name" value="IF2/IF5"/>
</dbReference>
<dbReference type="GO" id="GO:0031369">
    <property type="term" value="F:translation initiation factor binding"/>
    <property type="evidence" value="ECO:0007669"/>
    <property type="project" value="TreeGrafter"/>
</dbReference>
<dbReference type="Gene3D" id="3.30.30.170">
    <property type="match status" value="1"/>
</dbReference>
<dbReference type="EMBL" id="PKPP01010154">
    <property type="protein sequence ID" value="PWA46692.1"/>
    <property type="molecule type" value="Genomic_DNA"/>
</dbReference>
<sequence>MLAVRPVGGKIRIADSTYLIKMAAVNYQQAYAQRMAQLSRTQREHENERRAMSPPRVLREGTKKSVVVNFKDLCERMHRQPEHVMSYLLAELNSTGSLDGHQRFVVNGKLAPKTIEGILKQYVDNYVICEYCKNPNTVLSKQDNKLVVNCEKDVQS</sequence>
<dbReference type="SMART" id="SM00653">
    <property type="entry name" value="eIF2B_5"/>
    <property type="match status" value="1"/>
</dbReference>
<evidence type="ECO:0000256" key="2">
    <source>
        <dbReference type="ARBA" id="ARBA00022540"/>
    </source>
</evidence>
<dbReference type="InterPro" id="IPR016189">
    <property type="entry name" value="Transl_init_fac_IF2/IF5_N"/>
</dbReference>
<evidence type="ECO:0000256" key="1">
    <source>
        <dbReference type="ARBA" id="ARBA00010397"/>
    </source>
</evidence>
<gene>
    <name evidence="9" type="ORF">CTI12_AA506040</name>
</gene>
<name>A0A2U1LCG2_ARTAN</name>
<dbReference type="GO" id="GO:0003729">
    <property type="term" value="F:mRNA binding"/>
    <property type="evidence" value="ECO:0007669"/>
    <property type="project" value="TreeGrafter"/>
</dbReference>
<feature type="region of interest" description="Disordered" evidence="7">
    <location>
        <begin position="38"/>
        <end position="58"/>
    </location>
</feature>
<evidence type="ECO:0000259" key="8">
    <source>
        <dbReference type="SMART" id="SM00653"/>
    </source>
</evidence>
<dbReference type="SUPFAM" id="SSF75689">
    <property type="entry name" value="Zinc-binding domain of translation initiation factor 2 beta"/>
    <property type="match status" value="1"/>
</dbReference>
<dbReference type="SUPFAM" id="SSF100966">
    <property type="entry name" value="Translation initiation factor 2 beta, aIF2beta, N-terminal domain"/>
    <property type="match status" value="1"/>
</dbReference>
<dbReference type="OrthoDB" id="1712383at2759"/>
<dbReference type="Pfam" id="PF01873">
    <property type="entry name" value="eIF-5_eIF-2B"/>
    <property type="match status" value="1"/>
</dbReference>
<evidence type="ECO:0000256" key="5">
    <source>
        <dbReference type="ARBA" id="ARBA00063900"/>
    </source>
</evidence>
<feature type="domain" description="Translation initiation factor IF2/IF5" evidence="8">
    <location>
        <begin position="47"/>
        <end position="156"/>
    </location>
</feature>
<dbReference type="InterPro" id="IPR016190">
    <property type="entry name" value="Transl_init_fac_IF2/IF5_Zn-bd"/>
</dbReference>
<dbReference type="AlphaFoldDB" id="A0A2U1LCG2"/>
<dbReference type="GO" id="GO:0001731">
    <property type="term" value="P:formation of translation preinitiation complex"/>
    <property type="evidence" value="ECO:0007669"/>
    <property type="project" value="TreeGrafter"/>
</dbReference>
<evidence type="ECO:0000256" key="7">
    <source>
        <dbReference type="SAM" id="MobiDB-lite"/>
    </source>
</evidence>
<comment type="caution">
    <text evidence="9">The sequence shown here is derived from an EMBL/GenBank/DDBJ whole genome shotgun (WGS) entry which is preliminary data.</text>
</comment>